<evidence type="ECO:0000313" key="1">
    <source>
        <dbReference type="EMBL" id="QDT26250.1"/>
    </source>
</evidence>
<organism evidence="1 2">
    <name type="scientific">Gimesia panareensis</name>
    <dbReference type="NCBI Taxonomy" id="2527978"/>
    <lineage>
        <taxon>Bacteria</taxon>
        <taxon>Pseudomonadati</taxon>
        <taxon>Planctomycetota</taxon>
        <taxon>Planctomycetia</taxon>
        <taxon>Planctomycetales</taxon>
        <taxon>Planctomycetaceae</taxon>
        <taxon>Gimesia</taxon>
    </lineage>
</organism>
<reference evidence="1 2" key="1">
    <citation type="submission" date="2019-03" db="EMBL/GenBank/DDBJ databases">
        <title>Deep-cultivation of Planctomycetes and their phenomic and genomic characterization uncovers novel biology.</title>
        <authorList>
            <person name="Wiegand S."/>
            <person name="Jogler M."/>
            <person name="Boedeker C."/>
            <person name="Pinto D."/>
            <person name="Vollmers J."/>
            <person name="Rivas-Marin E."/>
            <person name="Kohn T."/>
            <person name="Peeters S.H."/>
            <person name="Heuer A."/>
            <person name="Rast P."/>
            <person name="Oberbeckmann S."/>
            <person name="Bunk B."/>
            <person name="Jeske O."/>
            <person name="Meyerdierks A."/>
            <person name="Storesund J.E."/>
            <person name="Kallscheuer N."/>
            <person name="Luecker S."/>
            <person name="Lage O.M."/>
            <person name="Pohl T."/>
            <person name="Merkel B.J."/>
            <person name="Hornburger P."/>
            <person name="Mueller R.-W."/>
            <person name="Bruemmer F."/>
            <person name="Labrenz M."/>
            <person name="Spormann A.M."/>
            <person name="Op den Camp H."/>
            <person name="Overmann J."/>
            <person name="Amann R."/>
            <person name="Jetten M.S.M."/>
            <person name="Mascher T."/>
            <person name="Medema M.H."/>
            <person name="Devos D.P."/>
            <person name="Kaster A.-K."/>
            <person name="Ovreas L."/>
            <person name="Rohde M."/>
            <person name="Galperin M.Y."/>
            <person name="Jogler C."/>
        </authorList>
    </citation>
    <scope>NUCLEOTIDE SEQUENCE [LARGE SCALE GENOMIC DNA]</scope>
    <source>
        <strain evidence="1 2">Enr10</strain>
    </source>
</reference>
<proteinExistence type="predicted"/>
<name>A0A518A354_9PLAN</name>
<dbReference type="AlphaFoldDB" id="A0A518A354"/>
<dbReference type="Proteomes" id="UP000315647">
    <property type="component" value="Chromosome"/>
</dbReference>
<evidence type="ECO:0000313" key="2">
    <source>
        <dbReference type="Proteomes" id="UP000315647"/>
    </source>
</evidence>
<protein>
    <submittedName>
        <fullName evidence="1">Uncharacterized protein</fullName>
    </submittedName>
</protein>
<accession>A0A518A354</accession>
<dbReference type="EMBL" id="CP037421">
    <property type="protein sequence ID" value="QDT26250.1"/>
    <property type="molecule type" value="Genomic_DNA"/>
</dbReference>
<keyword evidence="2" id="KW-1185">Reference proteome</keyword>
<sequence>MLLSVCRAQGLKVGVLISNVCLQIGNRKGFRAAERINQREAEWDVWCSGARKASAGDAGRFIGQPGGDLRDEDVAINGFGQAVVQACCEATFPFARERVRG</sequence>
<gene>
    <name evidence="1" type="ORF">Enr10x_15510</name>
</gene>
<accession>A0A517Q3Q4</accession>